<reference evidence="1" key="1">
    <citation type="submission" date="2022-11" db="EMBL/GenBank/DDBJ databases">
        <authorList>
            <person name="Morgan W.R."/>
            <person name="Tartar A."/>
        </authorList>
    </citation>
    <scope>NUCLEOTIDE SEQUENCE</scope>
    <source>
        <strain evidence="1">ARSEF 373</strain>
    </source>
</reference>
<evidence type="ECO:0000313" key="1">
    <source>
        <dbReference type="EMBL" id="DAZ92645.1"/>
    </source>
</evidence>
<dbReference type="Proteomes" id="UP001146120">
    <property type="component" value="Unassembled WGS sequence"/>
</dbReference>
<comment type="caution">
    <text evidence="1">The sequence shown here is derived from an EMBL/GenBank/DDBJ whole genome shotgun (WGS) entry which is preliminary data.</text>
</comment>
<organism evidence="1 2">
    <name type="scientific">Lagenidium giganteum</name>
    <dbReference type="NCBI Taxonomy" id="4803"/>
    <lineage>
        <taxon>Eukaryota</taxon>
        <taxon>Sar</taxon>
        <taxon>Stramenopiles</taxon>
        <taxon>Oomycota</taxon>
        <taxon>Peronosporomycetes</taxon>
        <taxon>Pythiales</taxon>
        <taxon>Pythiaceae</taxon>
    </lineage>
</organism>
<dbReference type="EMBL" id="DAKRPA010000409">
    <property type="protein sequence ID" value="DAZ92645.1"/>
    <property type="molecule type" value="Genomic_DNA"/>
</dbReference>
<proteinExistence type="predicted"/>
<accession>A0AAV2YAS0</accession>
<dbReference type="AlphaFoldDB" id="A0AAV2YAS0"/>
<evidence type="ECO:0000313" key="2">
    <source>
        <dbReference type="Proteomes" id="UP001146120"/>
    </source>
</evidence>
<protein>
    <submittedName>
        <fullName evidence="1">Uncharacterized protein</fullName>
    </submittedName>
</protein>
<gene>
    <name evidence="1" type="ORF">N0F65_012639</name>
</gene>
<keyword evidence="2" id="KW-1185">Reference proteome</keyword>
<reference evidence="1" key="2">
    <citation type="journal article" date="2023" name="Microbiol Resour">
        <title>Decontamination and Annotation of the Draft Genome Sequence of the Oomycete Lagenidium giganteum ARSEF 373.</title>
        <authorList>
            <person name="Morgan W.R."/>
            <person name="Tartar A."/>
        </authorList>
    </citation>
    <scope>NUCLEOTIDE SEQUENCE</scope>
    <source>
        <strain evidence="1">ARSEF 373</strain>
    </source>
</reference>
<name>A0AAV2YAS0_9STRA</name>
<sequence length="87" mass="9728">MWGIELVRSGAKIGEHMSRFGPRGKYAGLQSSDYIVLDFRRGVTDVRQDPRRATASFPIDDATGETRFGEVVVKYGEDDAVMLHLQP</sequence>